<sequence>MLCKICTDLFLAIRENVDQLRIQLEENCKPNFEQRVFEHHASYDAFQDAVSIGFRLCRKVDYLAKVQFHGSGYKDFRLACLWHDFGVSLKHANQLLS</sequence>
<dbReference type="EMBL" id="CAJHIA010000026">
    <property type="protein sequence ID" value="CAD6447536.1"/>
    <property type="molecule type" value="Genomic_DNA"/>
</dbReference>
<name>A0A8H2ZT29_9HELO</name>
<dbReference type="AlphaFoldDB" id="A0A8H2ZT29"/>
<proteinExistence type="predicted"/>
<dbReference type="Proteomes" id="UP000624404">
    <property type="component" value="Unassembled WGS sequence"/>
</dbReference>
<evidence type="ECO:0000313" key="1">
    <source>
        <dbReference type="EMBL" id="CAD6447536.1"/>
    </source>
</evidence>
<dbReference type="OrthoDB" id="10454690at2759"/>
<reference evidence="1" key="1">
    <citation type="submission" date="2020-10" db="EMBL/GenBank/DDBJ databases">
        <authorList>
            <person name="Kusch S."/>
        </authorList>
    </citation>
    <scope>NUCLEOTIDE SEQUENCE</scope>
    <source>
        <strain evidence="1">SwB9</strain>
    </source>
</reference>
<accession>A0A8H2ZT29</accession>
<protein>
    <submittedName>
        <fullName evidence="1">67a42df0-0309-4031-8e9e-5492d279499f-CDS</fullName>
    </submittedName>
</protein>
<comment type="caution">
    <text evidence="1">The sequence shown here is derived from an EMBL/GenBank/DDBJ whole genome shotgun (WGS) entry which is preliminary data.</text>
</comment>
<keyword evidence="2" id="KW-1185">Reference proteome</keyword>
<gene>
    <name evidence="1" type="ORF">SCLTRI_LOCUS7328</name>
</gene>
<evidence type="ECO:0000313" key="2">
    <source>
        <dbReference type="Proteomes" id="UP000624404"/>
    </source>
</evidence>
<organism evidence="1 2">
    <name type="scientific">Sclerotinia trifoliorum</name>
    <dbReference type="NCBI Taxonomy" id="28548"/>
    <lineage>
        <taxon>Eukaryota</taxon>
        <taxon>Fungi</taxon>
        <taxon>Dikarya</taxon>
        <taxon>Ascomycota</taxon>
        <taxon>Pezizomycotina</taxon>
        <taxon>Leotiomycetes</taxon>
        <taxon>Helotiales</taxon>
        <taxon>Sclerotiniaceae</taxon>
        <taxon>Sclerotinia</taxon>
    </lineage>
</organism>